<name>A0ABP1G3D8_9CHLO</name>
<feature type="compositionally biased region" description="Low complexity" evidence="1">
    <location>
        <begin position="711"/>
        <end position="737"/>
    </location>
</feature>
<feature type="region of interest" description="Disordered" evidence="1">
    <location>
        <begin position="178"/>
        <end position="215"/>
    </location>
</feature>
<dbReference type="EMBL" id="CAXHTA020000016">
    <property type="protein sequence ID" value="CAL5226730.1"/>
    <property type="molecule type" value="Genomic_DNA"/>
</dbReference>
<feature type="compositionally biased region" description="Pro residues" evidence="1">
    <location>
        <begin position="186"/>
        <end position="209"/>
    </location>
</feature>
<evidence type="ECO:0000256" key="1">
    <source>
        <dbReference type="SAM" id="MobiDB-lite"/>
    </source>
</evidence>
<feature type="region of interest" description="Disordered" evidence="1">
    <location>
        <begin position="986"/>
        <end position="1023"/>
    </location>
</feature>
<feature type="compositionally biased region" description="Polar residues" evidence="1">
    <location>
        <begin position="738"/>
        <end position="747"/>
    </location>
</feature>
<keyword evidence="4" id="KW-1185">Reference proteome</keyword>
<organism evidence="3 4">
    <name type="scientific">Coccomyxa viridis</name>
    <dbReference type="NCBI Taxonomy" id="1274662"/>
    <lineage>
        <taxon>Eukaryota</taxon>
        <taxon>Viridiplantae</taxon>
        <taxon>Chlorophyta</taxon>
        <taxon>core chlorophytes</taxon>
        <taxon>Trebouxiophyceae</taxon>
        <taxon>Trebouxiophyceae incertae sedis</taxon>
        <taxon>Coccomyxaceae</taxon>
        <taxon>Coccomyxa</taxon>
    </lineage>
</organism>
<feature type="chain" id="PRO_5045312868" evidence="2">
    <location>
        <begin position="34"/>
        <end position="1445"/>
    </location>
</feature>
<feature type="region of interest" description="Disordered" evidence="1">
    <location>
        <begin position="1160"/>
        <end position="1190"/>
    </location>
</feature>
<feature type="region of interest" description="Disordered" evidence="1">
    <location>
        <begin position="551"/>
        <end position="592"/>
    </location>
</feature>
<evidence type="ECO:0000256" key="2">
    <source>
        <dbReference type="SAM" id="SignalP"/>
    </source>
</evidence>
<keyword evidence="2" id="KW-0732">Signal</keyword>
<feature type="region of interest" description="Disordered" evidence="1">
    <location>
        <begin position="710"/>
        <end position="747"/>
    </location>
</feature>
<gene>
    <name evidence="3" type="primary">g9583</name>
    <name evidence="3" type="ORF">VP750_LOCUS8636</name>
</gene>
<evidence type="ECO:0000313" key="3">
    <source>
        <dbReference type="EMBL" id="CAL5226730.1"/>
    </source>
</evidence>
<feature type="compositionally biased region" description="Polar residues" evidence="1">
    <location>
        <begin position="583"/>
        <end position="592"/>
    </location>
</feature>
<feature type="region of interest" description="Disordered" evidence="1">
    <location>
        <begin position="904"/>
        <end position="925"/>
    </location>
</feature>
<feature type="compositionally biased region" description="Low complexity" evidence="1">
    <location>
        <begin position="385"/>
        <end position="426"/>
    </location>
</feature>
<evidence type="ECO:0000313" key="4">
    <source>
        <dbReference type="Proteomes" id="UP001497392"/>
    </source>
</evidence>
<reference evidence="3 4" key="1">
    <citation type="submission" date="2024-06" db="EMBL/GenBank/DDBJ databases">
        <authorList>
            <person name="Kraege A."/>
            <person name="Thomma B."/>
        </authorList>
    </citation>
    <scope>NUCLEOTIDE SEQUENCE [LARGE SCALE GENOMIC DNA]</scope>
</reference>
<feature type="compositionally biased region" description="Low complexity" evidence="1">
    <location>
        <begin position="552"/>
        <end position="582"/>
    </location>
</feature>
<sequence>MADRRRAPAMRGSRFLCLALVCLGSAMYMPARCQQNAADRTLPELPQVGNLPHLPAVNVASFAGSQVQPVLEALPVVAPTPSPKEIGFAAAHDAVLQAKAATQAARNAVTPTVAEVRAVEGPVQALAHAVNAVASDLVSDLGPSASFTGMPPALAPRPANIIVTGEDDTSVEAEAAAAPTYGDGPPELPQLPQPAPLPQAPQPSAPAPAPASALATLSARSTDALHTAGVTSFSALQQQPQQPAEPKTELITHKDGTQTVIVKMPRVSDPSTSLQALPGAGSLPELPGSPASRRMLIEGAPAPAPQNGAPVRGLPSLPAVPALGLPDMPQIALPASAEGLVAPIPAPKPQGPAAAVAYEAAQPYSAFYKLLPVLSGTGVGRKLTQQGGPQQQPGPQQPGPQQQGPQQQPAAGQAQPQSFQQQQQPQEKAAPGVDSAPLSIHPDLTLDQNTKILTVGQGQASIFGQKYTLPALPFKLPATPALNSLQTLYPNMNLGDAALVEGPALAPGYAPAPQAEINAAVAAEEAPTPQEKAVTNPVTNLISALLTGRRLQQQPGPQQPGPQQQPAAGQAQPQPQSFLQQPANGLQSTNSKPIAPLIVHPNIYLDQTTKVLTLGQGEADILGQKYVLPALPFKLPATPAINSLQSLYPNMNLGDAPLVEGPALAPGYAPAPQSLINAAIAAEEAPTPQEKAVTNPVTNVISSLLTGRRLQQQPGPQQQQPAAGQAQPQPQSFLQQPANGLQSTNSKPIAPLIVHPNIYLDQTSKILTLGQGEADILGQKYILPALPFKLPATPAINSLQSLYPNANLGDAIEGPALAPGYAPAPQSLINAAIAAEEAPTPQEKAVTNPVTNVISSLLTGRRLQETDFQQLNQHPLSVKDAAGVANSAIYESLQEAQQIFNPPAMAPAASAPSPSQGGERGLPALPSVPDLGLRGMPAIALPSNPTELWAPLPAPNENNIFATHTAEAVRPYTTFYKALPHVPGSAVQPGRRLAQMPPANDPSKPAQPFGYRQAPDSPSRSDSLGISLARLDKIVRKDLKFPANTCRNPEPLVQFQPKVLVDQKNKKAFATGGDVLLANGEKIPLPGGFALPTTGLWSGLLDIPQGAVVDGPVPAPDLAPAASARSAPAMAPAPSAPATNPLSFLVNALTKIGDAAQADANAAPATSGRRLAQAQVNDPSKPAQPFGYRNPKPLIQIEPKMLIDQKNRKAFATGGDILLANGEKIPLPGGFALPTTGLWSNLLDIPAGTKVEGPIPAPDLAPAMPAQHAPAMAPAPSAAVPVNPLSFLVQGISSIGDALEAQANSKGRKLSEGQEVVEGLTLSVALIGESRETFRPKQEAFVKELEQELGLEAGAVQVERVQMQKARHAEDVLRIARHLSADVQSRKQADLVVTFTVNTATPEDTLAALQGMLGSNGQLTSALQTSAGVQLAPDSLREVPPASEA</sequence>
<accession>A0ABP1G3D8</accession>
<protein>
    <submittedName>
        <fullName evidence="3">G9583 protein</fullName>
    </submittedName>
</protein>
<comment type="caution">
    <text evidence="3">The sequence shown here is derived from an EMBL/GenBank/DDBJ whole genome shotgun (WGS) entry which is preliminary data.</text>
</comment>
<feature type="signal peptide" evidence="2">
    <location>
        <begin position="1"/>
        <end position="33"/>
    </location>
</feature>
<feature type="region of interest" description="Disordered" evidence="1">
    <location>
        <begin position="379"/>
        <end position="442"/>
    </location>
</feature>
<dbReference type="Proteomes" id="UP001497392">
    <property type="component" value="Unassembled WGS sequence"/>
</dbReference>
<proteinExistence type="predicted"/>
<feature type="compositionally biased region" description="Low complexity" evidence="1">
    <location>
        <begin position="904"/>
        <end position="915"/>
    </location>
</feature>